<keyword evidence="5 8" id="KW-0012">Acyltransferase</keyword>
<dbReference type="Gene3D" id="1.10.245.10">
    <property type="entry name" value="SWIB/MDM2 domain"/>
    <property type="match status" value="1"/>
</dbReference>
<feature type="compositionally biased region" description="Basic residues" evidence="10">
    <location>
        <begin position="50"/>
        <end position="59"/>
    </location>
</feature>
<dbReference type="PROSITE" id="PS51925">
    <property type="entry name" value="SWIB_MDM2"/>
    <property type="match status" value="1"/>
</dbReference>
<dbReference type="SUPFAM" id="SSF55729">
    <property type="entry name" value="Acyl-CoA N-acyltransferases (Nat)"/>
    <property type="match status" value="2"/>
</dbReference>
<dbReference type="EC" id="2.3.1.97" evidence="2 8"/>
<comment type="catalytic activity">
    <reaction evidence="8">
        <text>N-terminal glycyl-[protein] + tetradecanoyl-CoA = N-tetradecanoylglycyl-[protein] + CoA + H(+)</text>
        <dbReference type="Rhea" id="RHEA:15521"/>
        <dbReference type="Rhea" id="RHEA-COMP:12666"/>
        <dbReference type="Rhea" id="RHEA-COMP:12667"/>
        <dbReference type="ChEBI" id="CHEBI:15378"/>
        <dbReference type="ChEBI" id="CHEBI:57287"/>
        <dbReference type="ChEBI" id="CHEBI:57385"/>
        <dbReference type="ChEBI" id="CHEBI:64723"/>
        <dbReference type="ChEBI" id="CHEBI:133050"/>
        <dbReference type="EC" id="2.3.1.97"/>
    </reaction>
</comment>
<feature type="region of interest" description="Disordered" evidence="10">
    <location>
        <begin position="164"/>
        <end position="197"/>
    </location>
</feature>
<feature type="domain" description="N-acetyltransferase" evidence="11">
    <location>
        <begin position="270"/>
        <end position="444"/>
    </location>
</feature>
<feature type="compositionally biased region" description="Polar residues" evidence="10">
    <location>
        <begin position="33"/>
        <end position="44"/>
    </location>
</feature>
<keyword evidence="4 8" id="KW-0808">Transferase</keyword>
<dbReference type="InterPro" id="IPR000903">
    <property type="entry name" value="NMT"/>
</dbReference>
<comment type="similarity">
    <text evidence="1 9">Belongs to the NMT family.</text>
</comment>
<reference evidence="13 14" key="1">
    <citation type="submission" date="2020-04" db="EMBL/GenBank/DDBJ databases">
        <title>Perkinsus olseni comparative genomics.</title>
        <authorList>
            <person name="Bogema D.R."/>
        </authorList>
    </citation>
    <scope>NUCLEOTIDE SEQUENCE [LARGE SCALE GENOMIC DNA]</scope>
    <source>
        <strain evidence="13">ATCC PRA-179</strain>
    </source>
</reference>
<accession>A0A7J6LMD6</accession>
<dbReference type="OrthoDB" id="60315at2759"/>
<feature type="compositionally biased region" description="Basic and acidic residues" evidence="10">
    <location>
        <begin position="169"/>
        <end position="181"/>
    </location>
</feature>
<evidence type="ECO:0000313" key="13">
    <source>
        <dbReference type="EMBL" id="KAF4660343.1"/>
    </source>
</evidence>
<comment type="caution">
    <text evidence="13">The sequence shown here is derived from an EMBL/GenBank/DDBJ whole genome shotgun (WGS) entry which is preliminary data.</text>
</comment>
<evidence type="ECO:0000256" key="1">
    <source>
        <dbReference type="ARBA" id="ARBA00009469"/>
    </source>
</evidence>
<dbReference type="PROSITE" id="PS51186">
    <property type="entry name" value="GNAT"/>
    <property type="match status" value="1"/>
</dbReference>
<gene>
    <name evidence="13" type="primary">NMT1</name>
    <name evidence="13" type="ORF">FOZ61_004075</name>
</gene>
<dbReference type="PANTHER" id="PTHR11377:SF5">
    <property type="entry name" value="GLYCYLPEPTIDE N-TETRADECANOYLTRANSFERASE"/>
    <property type="match status" value="1"/>
</dbReference>
<dbReference type="InterPro" id="IPR022677">
    <property type="entry name" value="NMT_C"/>
</dbReference>
<dbReference type="InterPro" id="IPR022678">
    <property type="entry name" value="NMT_CS"/>
</dbReference>
<protein>
    <recommendedName>
        <fullName evidence="3 8">Glycylpeptide N-tetradecanoyltransferase</fullName>
        <ecNumber evidence="2 8">2.3.1.97</ecNumber>
    </recommendedName>
</protein>
<evidence type="ECO:0000256" key="7">
    <source>
        <dbReference type="ARBA" id="ARBA00062182"/>
    </source>
</evidence>
<comment type="function">
    <text evidence="6">Adds a myristoyl group to the N-terminal glycine residue of certain cellular proteins. Myristoylates adenylate kinase AK2. During the asexual blood stage, may myristoylate proteins such as ARO, CDPK1 and GAP45. Probably by mediating protein myristoylation, plays a role in the assembly of the inner membrane complex during the early stages of schizogony and in the formation of rhoptries in the late stages and thus merozoite egress.</text>
</comment>
<evidence type="ECO:0000259" key="12">
    <source>
        <dbReference type="PROSITE" id="PS51925"/>
    </source>
</evidence>
<dbReference type="InterPro" id="IPR036885">
    <property type="entry name" value="SWIB_MDM2_dom_sf"/>
</dbReference>
<dbReference type="FunFam" id="3.40.630.30:FF:000042">
    <property type="entry name" value="Glycylpeptide N-tetradecanoyltransferase"/>
    <property type="match status" value="1"/>
</dbReference>
<dbReference type="EMBL" id="JABAHT010000234">
    <property type="protein sequence ID" value="KAF4660343.1"/>
    <property type="molecule type" value="Genomic_DNA"/>
</dbReference>
<feature type="domain" description="DM2" evidence="12">
    <location>
        <begin position="69"/>
        <end position="157"/>
    </location>
</feature>
<dbReference type="CDD" id="cd10567">
    <property type="entry name" value="SWIB-MDM2_like"/>
    <property type="match status" value="1"/>
</dbReference>
<organism evidence="13 14">
    <name type="scientific">Perkinsus olseni</name>
    <name type="common">Perkinsus atlanticus</name>
    <dbReference type="NCBI Taxonomy" id="32597"/>
    <lineage>
        <taxon>Eukaryota</taxon>
        <taxon>Sar</taxon>
        <taxon>Alveolata</taxon>
        <taxon>Perkinsozoa</taxon>
        <taxon>Perkinsea</taxon>
        <taxon>Perkinsida</taxon>
        <taxon>Perkinsidae</taxon>
        <taxon>Perkinsus</taxon>
    </lineage>
</organism>
<dbReference type="GO" id="GO:0004379">
    <property type="term" value="F:glycylpeptide N-tetradecanoyltransferase activity"/>
    <property type="evidence" value="ECO:0007669"/>
    <property type="project" value="UniProtKB-EC"/>
</dbReference>
<dbReference type="InterPro" id="IPR016181">
    <property type="entry name" value="Acyl_CoA_acyltransferase"/>
</dbReference>
<comment type="subunit">
    <text evidence="7">Heterodimer composed of NMT and AK2; AK2 myristoylation stabilizes the complex.</text>
</comment>
<evidence type="ECO:0000313" key="14">
    <source>
        <dbReference type="Proteomes" id="UP000570595"/>
    </source>
</evidence>
<proteinExistence type="inferred from homology"/>
<dbReference type="SUPFAM" id="SSF47592">
    <property type="entry name" value="SWIB/MDM2 domain"/>
    <property type="match status" value="1"/>
</dbReference>
<name>A0A7J6LMD6_PEROL</name>
<evidence type="ECO:0000256" key="10">
    <source>
        <dbReference type="SAM" id="MobiDB-lite"/>
    </source>
</evidence>
<feature type="region of interest" description="Disordered" evidence="10">
    <location>
        <begin position="33"/>
        <end position="69"/>
    </location>
</feature>
<dbReference type="AlphaFoldDB" id="A0A7J6LMD6"/>
<evidence type="ECO:0000256" key="2">
    <source>
        <dbReference type="ARBA" id="ARBA00012923"/>
    </source>
</evidence>
<dbReference type="PROSITE" id="PS00975">
    <property type="entry name" value="NMT_1"/>
    <property type="match status" value="1"/>
</dbReference>
<dbReference type="InterPro" id="IPR003121">
    <property type="entry name" value="SWIB_MDM2_domain"/>
</dbReference>
<evidence type="ECO:0000256" key="9">
    <source>
        <dbReference type="RuleBase" id="RU004178"/>
    </source>
</evidence>
<dbReference type="Pfam" id="PF02799">
    <property type="entry name" value="NMT_C"/>
    <property type="match status" value="1"/>
</dbReference>
<dbReference type="InterPro" id="IPR022676">
    <property type="entry name" value="NMT_N"/>
</dbReference>
<dbReference type="Pfam" id="PF02201">
    <property type="entry name" value="SWIB"/>
    <property type="match status" value="1"/>
</dbReference>
<dbReference type="PROSITE" id="PS00976">
    <property type="entry name" value="NMT_2"/>
    <property type="match status" value="1"/>
</dbReference>
<dbReference type="Gene3D" id="3.40.630.170">
    <property type="match status" value="1"/>
</dbReference>
<evidence type="ECO:0000256" key="6">
    <source>
        <dbReference type="ARBA" id="ARBA00059499"/>
    </source>
</evidence>
<dbReference type="Proteomes" id="UP000570595">
    <property type="component" value="Unassembled WGS sequence"/>
</dbReference>
<dbReference type="PANTHER" id="PTHR11377">
    <property type="entry name" value="N-MYRISTOYL TRANSFERASE"/>
    <property type="match status" value="1"/>
</dbReference>
<dbReference type="SMART" id="SM00151">
    <property type="entry name" value="SWIB"/>
    <property type="match status" value="1"/>
</dbReference>
<evidence type="ECO:0000256" key="8">
    <source>
        <dbReference type="RuleBase" id="RU000586"/>
    </source>
</evidence>
<dbReference type="GO" id="GO:0005737">
    <property type="term" value="C:cytoplasm"/>
    <property type="evidence" value="ECO:0007669"/>
    <property type="project" value="TreeGrafter"/>
</dbReference>
<dbReference type="InterPro" id="IPR000182">
    <property type="entry name" value="GNAT_dom"/>
</dbReference>
<evidence type="ECO:0000256" key="3">
    <source>
        <dbReference type="ARBA" id="ARBA00022240"/>
    </source>
</evidence>
<dbReference type="FunFam" id="3.40.630.170:FF:000001">
    <property type="entry name" value="Glycylpeptide N-tetradecanoyltransferase"/>
    <property type="match status" value="1"/>
</dbReference>
<evidence type="ECO:0000259" key="11">
    <source>
        <dbReference type="PROSITE" id="PS51186"/>
    </source>
</evidence>
<evidence type="ECO:0000256" key="5">
    <source>
        <dbReference type="ARBA" id="ARBA00023315"/>
    </source>
</evidence>
<dbReference type="Pfam" id="PF01233">
    <property type="entry name" value="NMT"/>
    <property type="match status" value="1"/>
</dbReference>
<dbReference type="InterPro" id="IPR019835">
    <property type="entry name" value="SWIB_domain"/>
</dbReference>
<sequence length="606" mass="68886">MLSRLFQRGLPKLGGGPSMMGLVQARFNSSSASVQAAPFSTTTSEQDKPKRTRRKKQRRVMKDGPHNTGLHQLCSLSPELSKIVGASKASRVDINKKLWGYIKSHNLQEESDKRNIKPDAVLGKHTYSSSILDGRVIPVPVVNMCTMQKYVQKHFLGLIESMSSSDNKATVESKEEPKSQDSEQFETPASSTPAEPVDDVAHEQAEIKDLLDKMHIAPAAPPKAHKFWNTQPVPQLGPVPEDARGPIDEPKKVSDIPKEPYNLPAAFEWSNIDVNDPEQIQEVYTLLNENYVEDDEAMFRFDYSPEFLRWALTPPHYVPEWHFGVRVKSNGKLVGFITGIPATMDIRGDELRTVEINFLCVHKKLRSKRLAPVLIKEVTRRVNLTDRWQAVYTSGAILPRPITTARYHHRSLNPKKLCEVGFTRLAPRMTMARCIKLYKVADHPTTSGLRPMEMKDRKQVTKLLNEYLSKFKAHPILSQHEVGHWLLPRENVIQTYVREENGKVTDFLSFYSLPSSVLGNDKHKTLYAAYSYYNVANTVSLKQLMSDALVLAKQEGYDVFNALNLMDNNEFLEDLKFGRGDGDLQYYLYNWKCPFMEPQDMGLVLL</sequence>
<evidence type="ECO:0000256" key="4">
    <source>
        <dbReference type="ARBA" id="ARBA00022679"/>
    </source>
</evidence>